<sequence>MNNSFECSKRTDITEQPQSHDLLIANGNETANLLRHLANNEIDSDYFAVVSECESYGQETDAELSITAFALRAAGYVDALVESLEKALQRIAELDKDCRVYENNVKNLLERAGSAESSCAEAARILQSGERMALTRAITILLANGMKVEAEPVAVCTVKGGQMCPDGVHELFAAPQPTLVVPEEATPDSIEILASARRRDHAVFQWDEDQRNAAADSWNAFRAAMLQAVNSPVIGIDQATGADRTVEVRYVAPPGYVMLPKEPTKEMIDAGWLHYMATKNPSSKGTYKAMLAAAPQEVK</sequence>
<dbReference type="RefSeq" id="WP_223175076.1">
    <property type="nucleotide sequence ID" value="NZ_AP023338.1"/>
</dbReference>
<keyword evidence="1" id="KW-0175">Coiled coil</keyword>
<keyword evidence="2" id="KW-0614">Plasmid</keyword>
<feature type="coiled-coil region" evidence="1">
    <location>
        <begin position="77"/>
        <end position="111"/>
    </location>
</feature>
<evidence type="ECO:0000313" key="2">
    <source>
        <dbReference type="EMBL" id="ASF81444.1"/>
    </source>
</evidence>
<evidence type="ECO:0008006" key="3">
    <source>
        <dbReference type="Google" id="ProtNLM"/>
    </source>
</evidence>
<name>A0A218N5G0_KLEPN</name>
<dbReference type="AlphaFoldDB" id="A0A218N5G0"/>
<protein>
    <recommendedName>
        <fullName evidence="3">Phage protein</fullName>
    </recommendedName>
</protein>
<accession>A0A218N5G0</accession>
<geneLocation type="plasmid" evidence="2">
    <name>pKP64477b</name>
</geneLocation>
<evidence type="ECO:0000256" key="1">
    <source>
        <dbReference type="SAM" id="Coils"/>
    </source>
</evidence>
<dbReference type="EMBL" id="MF150122">
    <property type="protein sequence ID" value="ASF81444.1"/>
    <property type="molecule type" value="Genomic_DNA"/>
</dbReference>
<gene>
    <name evidence="2" type="ORF">KP64477b_00116</name>
</gene>
<reference evidence="2" key="1">
    <citation type="submission" date="2017-05" db="EMBL/GenBank/DDBJ databases">
        <authorList>
            <person name="Song R."/>
            <person name="Chenine A.L."/>
            <person name="Ruprecht R.M."/>
        </authorList>
    </citation>
    <scope>NUCLEOTIDE SEQUENCE</scope>
    <source>
        <strain evidence="2">A64477</strain>
        <plasmid evidence="2">pKP64477b</plasmid>
    </source>
</reference>
<organism evidence="2">
    <name type="scientific">Klebsiella pneumoniae</name>
    <dbReference type="NCBI Taxonomy" id="573"/>
    <lineage>
        <taxon>Bacteria</taxon>
        <taxon>Pseudomonadati</taxon>
        <taxon>Pseudomonadota</taxon>
        <taxon>Gammaproteobacteria</taxon>
        <taxon>Enterobacterales</taxon>
        <taxon>Enterobacteriaceae</taxon>
        <taxon>Klebsiella/Raoultella group</taxon>
        <taxon>Klebsiella</taxon>
        <taxon>Klebsiella pneumoniae complex</taxon>
    </lineage>
</organism>
<proteinExistence type="predicted"/>